<protein>
    <submittedName>
        <fullName evidence="1">Uncharacterized protein</fullName>
    </submittedName>
</protein>
<reference evidence="1" key="2">
    <citation type="journal article" date="2023" name="IMA Fungus">
        <title>Comparative genomic study of the Penicillium genus elucidates a diverse pangenome and 15 lateral gene transfer events.</title>
        <authorList>
            <person name="Petersen C."/>
            <person name="Sorensen T."/>
            <person name="Nielsen M.R."/>
            <person name="Sondergaard T.E."/>
            <person name="Sorensen J.L."/>
            <person name="Fitzpatrick D.A."/>
            <person name="Frisvad J.C."/>
            <person name="Nielsen K.L."/>
        </authorList>
    </citation>
    <scope>NUCLEOTIDE SEQUENCE</scope>
    <source>
        <strain evidence="1">IBT 19713</strain>
    </source>
</reference>
<comment type="caution">
    <text evidence="1">The sequence shown here is derived from an EMBL/GenBank/DDBJ whole genome shotgun (WGS) entry which is preliminary data.</text>
</comment>
<dbReference type="OrthoDB" id="4886853at2759"/>
<proteinExistence type="predicted"/>
<reference evidence="1" key="1">
    <citation type="submission" date="2022-11" db="EMBL/GenBank/DDBJ databases">
        <authorList>
            <person name="Petersen C."/>
        </authorList>
    </citation>
    <scope>NUCLEOTIDE SEQUENCE</scope>
    <source>
        <strain evidence="1">IBT 19713</strain>
    </source>
</reference>
<name>A0A9W9NTL7_9EURO</name>
<dbReference type="EMBL" id="JAPQKS010000005">
    <property type="protein sequence ID" value="KAJ5225972.1"/>
    <property type="molecule type" value="Genomic_DNA"/>
</dbReference>
<keyword evidence="2" id="KW-1185">Reference proteome</keyword>
<dbReference type="GeneID" id="83203796"/>
<dbReference type="AlphaFoldDB" id="A0A9W9NTL7"/>
<dbReference type="Proteomes" id="UP001150941">
    <property type="component" value="Unassembled WGS sequence"/>
</dbReference>
<evidence type="ECO:0000313" key="2">
    <source>
        <dbReference type="Proteomes" id="UP001150941"/>
    </source>
</evidence>
<evidence type="ECO:0000313" key="1">
    <source>
        <dbReference type="EMBL" id="KAJ5225972.1"/>
    </source>
</evidence>
<gene>
    <name evidence="1" type="ORF">N7468_007197</name>
</gene>
<accession>A0A9W9NTL7</accession>
<sequence length="140" mass="15618">MTSETTEPLGKWVEQLFKTAFFQSDDQMANQAMDQGFSENLKVRINGSLMDRATYQQAAVRVRGSCQGVLENMEELLVTSAEHQPAGGGSVAHLLRFMMKDWKTGEEKKETAVIISTVDVSEGKRLVTEVTEVNRTWDSA</sequence>
<dbReference type="RefSeq" id="XP_058329383.1">
    <property type="nucleotide sequence ID" value="XM_058476493.1"/>
</dbReference>
<organism evidence="1 2">
    <name type="scientific">Penicillium chermesinum</name>
    <dbReference type="NCBI Taxonomy" id="63820"/>
    <lineage>
        <taxon>Eukaryota</taxon>
        <taxon>Fungi</taxon>
        <taxon>Dikarya</taxon>
        <taxon>Ascomycota</taxon>
        <taxon>Pezizomycotina</taxon>
        <taxon>Eurotiomycetes</taxon>
        <taxon>Eurotiomycetidae</taxon>
        <taxon>Eurotiales</taxon>
        <taxon>Aspergillaceae</taxon>
        <taxon>Penicillium</taxon>
    </lineage>
</organism>